<gene>
    <name evidence="1" type="ORF">A7E75_04270</name>
</gene>
<organism evidence="1 2">
    <name type="scientific">Syntrophotalea acetylenica</name>
    <name type="common">Pelobacter acetylenicus</name>
    <dbReference type="NCBI Taxonomy" id="29542"/>
    <lineage>
        <taxon>Bacteria</taxon>
        <taxon>Pseudomonadati</taxon>
        <taxon>Thermodesulfobacteriota</taxon>
        <taxon>Desulfuromonadia</taxon>
        <taxon>Desulfuromonadales</taxon>
        <taxon>Syntrophotaleaceae</taxon>
        <taxon>Syntrophotalea</taxon>
    </lineage>
</organism>
<evidence type="ECO:0000313" key="2">
    <source>
        <dbReference type="Proteomes" id="UP000182264"/>
    </source>
</evidence>
<dbReference type="AlphaFoldDB" id="A0A1L3GEF5"/>
<accession>A0A1L3GEF5</accession>
<dbReference type="Proteomes" id="UP000182264">
    <property type="component" value="Chromosome"/>
</dbReference>
<name>A0A1L3GEF5_SYNAC</name>
<keyword evidence="2" id="KW-1185">Reference proteome</keyword>
<proteinExistence type="predicted"/>
<dbReference type="RefSeq" id="WP_072286174.1">
    <property type="nucleotide sequence ID" value="NZ_CP015455.1"/>
</dbReference>
<evidence type="ECO:0008006" key="3">
    <source>
        <dbReference type="Google" id="ProtNLM"/>
    </source>
</evidence>
<protein>
    <recommendedName>
        <fullName evidence="3">ATP-grasp domain-containing protein</fullName>
    </recommendedName>
</protein>
<dbReference type="EMBL" id="CP015518">
    <property type="protein sequence ID" value="APG24334.1"/>
    <property type="molecule type" value="Genomic_DNA"/>
</dbReference>
<dbReference type="KEGG" id="pace:A6070_12905"/>
<dbReference type="OrthoDB" id="7061828at2"/>
<reference evidence="1 2" key="1">
    <citation type="journal article" date="2017" name="Genome Announc.">
        <title>Complete Genome Sequences of Two Acetylene-Fermenting Pelobacter acetylenicus Strains.</title>
        <authorList>
            <person name="Sutton J.M."/>
            <person name="Baesman S.M."/>
            <person name="Fierst J.L."/>
            <person name="Poret-Peterson A.T."/>
            <person name="Oremland R.S."/>
            <person name="Dunlap D.S."/>
            <person name="Akob D.M."/>
        </authorList>
    </citation>
    <scope>NUCLEOTIDE SEQUENCE [LARGE SCALE GENOMIC DNA]</scope>
    <source>
        <strain evidence="1 2">DSM 3247</strain>
    </source>
</reference>
<evidence type="ECO:0000313" key="1">
    <source>
        <dbReference type="EMBL" id="APG24334.1"/>
    </source>
</evidence>
<sequence>MHKKTIAIVTDKPKSVFNSSYLISYLIPLWQDRGHRVVISTKWPFPDADVALLHVDLTRVPLVYRLISKKYPVVLNGNFPDNSKAIVSQHLLKIEDHYAGPVIVKTNGNFGGMPDIAKSSKGDSRRVLNETSNLETLNWHAIRAISPESYPVFRDKSDVPAGVWRNRHLVVEKFLPEYDGNGLYRMRACFLFGDQEVNMVVTSEKPVIKGSNICSRELLDEPAPEALRVLRKKLKIDFGRLDYAVSEGRVVLYDANKTATLSRQSGLEWADRVIRPLSHGIEKYL</sequence>